<evidence type="ECO:0000313" key="3">
    <source>
        <dbReference type="Proteomes" id="UP000018467"/>
    </source>
</evidence>
<dbReference type="GO" id="GO:0006360">
    <property type="term" value="P:transcription by RNA polymerase I"/>
    <property type="evidence" value="ECO:0007669"/>
    <property type="project" value="InterPro"/>
</dbReference>
<dbReference type="HOGENOM" id="CLU_049461_0_0_1"/>
<dbReference type="InterPro" id="IPR039495">
    <property type="entry name" value="TAF1A"/>
</dbReference>
<evidence type="ECO:0000256" key="1">
    <source>
        <dbReference type="SAM" id="MobiDB-lite"/>
    </source>
</evidence>
<feature type="region of interest" description="Disordered" evidence="1">
    <location>
        <begin position="8"/>
        <end position="27"/>
    </location>
</feature>
<dbReference type="Ensembl" id="ENSAMXT00000013829.2">
    <property type="protein sequence ID" value="ENSAMXP00000013829.2"/>
    <property type="gene ID" value="ENSAMXG00000013438.2"/>
</dbReference>
<dbReference type="GO" id="GO:0000120">
    <property type="term" value="C:RNA polymerase I transcription regulator complex"/>
    <property type="evidence" value="ECO:0007669"/>
    <property type="project" value="InterPro"/>
</dbReference>
<dbReference type="PANTHER" id="PTHR32122">
    <property type="entry name" value="TATA BOX-BINDING PROTEIN ASSOCIATED FACTOR RNA POLYMERASE I SUBUNIT A"/>
    <property type="match status" value="1"/>
</dbReference>
<dbReference type="GeneTree" id="ENSGT00390000011405"/>
<dbReference type="GO" id="GO:0060047">
    <property type="term" value="P:heart contraction"/>
    <property type="evidence" value="ECO:0007669"/>
    <property type="project" value="Ensembl"/>
</dbReference>
<sequence length="565" mass="65251">MDDIEAELGISRSVGNEDFSDSSEDERVARKIRPPILLHSSTAQARAKESGFHESSRLCLKAIRDAMLHHHWQEAAQYLSAYSQTLEDTTVNKQSLACEIIWRLGTEILQHHPNSRLEDFNALYEQMKNSGVKNYAKICLEHSFHLLLNGHIYDAKRQLSVAASWRYGKQSVPQSLDLKLIHAYCGFLDYVIWHMKKSSVSEAEDNSSNREMHSYFRQASVTLQEIIAQPGVWDPFVLSYVDMLEFYNDQEEALKVLQNYAYNKDYPSNPNAHVYLYQFLKRHEAPPAKLISILKVLHHLVPSHELMQEYCYLLVNSVVPGHLEESLPVVFNLLDYPSWKNDLDTWNCLLTVMTVFKRKGLQHLIANEWKQRKDFWLTMHYRAYHGRKDSELNRELLLVKAKVAKLLGEHGGLSSFRQGHEELCEHSLHLQEGQDPGASVGLSGALPHSLPSTPDIENAEITPILPFLFLGNEQDAQDHDLMQRLNIGYILNVTTHLPLYHYSLGLFKYKRLPATDSNKQNLRQYFEEAFEFIGIVHRFFLSYKQNLWTFLCIIISVKSTILNNL</sequence>
<dbReference type="Pfam" id="PF14929">
    <property type="entry name" value="TAF1_subA"/>
    <property type="match status" value="1"/>
</dbReference>
<dbReference type="Proteomes" id="UP000018467">
    <property type="component" value="Unassembled WGS sequence"/>
</dbReference>
<reference evidence="3" key="1">
    <citation type="submission" date="2013-03" db="EMBL/GenBank/DDBJ databases">
        <authorList>
            <person name="Jeffery W."/>
            <person name="Warren W."/>
            <person name="Wilson R.K."/>
        </authorList>
    </citation>
    <scope>NUCLEOTIDE SEQUENCE</scope>
    <source>
        <strain evidence="3">female</strain>
    </source>
</reference>
<accession>W5L1W7</accession>
<dbReference type="STRING" id="7994.ENSAMXP00000013829"/>
<dbReference type="InterPro" id="IPR029021">
    <property type="entry name" value="Prot-tyrosine_phosphatase-like"/>
</dbReference>
<evidence type="ECO:0000313" key="2">
    <source>
        <dbReference type="Ensembl" id="ENSAMXP00000013829.2"/>
    </source>
</evidence>
<protein>
    <submittedName>
        <fullName evidence="2">TATA-box binding protein associated factor, RNA polymerase I subunit A</fullName>
    </submittedName>
</protein>
<organism evidence="2 3">
    <name type="scientific">Astyanax mexicanus</name>
    <name type="common">Blind cave fish</name>
    <name type="synonym">Astyanax fasciatus mexicanus</name>
    <dbReference type="NCBI Taxonomy" id="7994"/>
    <lineage>
        <taxon>Eukaryota</taxon>
        <taxon>Metazoa</taxon>
        <taxon>Chordata</taxon>
        <taxon>Craniata</taxon>
        <taxon>Vertebrata</taxon>
        <taxon>Euteleostomi</taxon>
        <taxon>Actinopterygii</taxon>
        <taxon>Neopterygii</taxon>
        <taxon>Teleostei</taxon>
        <taxon>Ostariophysi</taxon>
        <taxon>Characiformes</taxon>
        <taxon>Characoidei</taxon>
        <taxon>Acestrorhamphidae</taxon>
        <taxon>Acestrorhamphinae</taxon>
        <taxon>Astyanax</taxon>
    </lineage>
</organism>
<dbReference type="InParanoid" id="W5L1W7"/>
<dbReference type="eggNOG" id="ENOG502R510">
    <property type="taxonomic scope" value="Eukaryota"/>
</dbReference>
<reference evidence="2" key="3">
    <citation type="submission" date="2025-08" db="UniProtKB">
        <authorList>
            <consortium name="Ensembl"/>
        </authorList>
    </citation>
    <scope>IDENTIFICATION</scope>
</reference>
<reference evidence="2" key="4">
    <citation type="submission" date="2025-09" db="UniProtKB">
        <authorList>
            <consortium name="Ensembl"/>
        </authorList>
    </citation>
    <scope>IDENTIFICATION</scope>
</reference>
<proteinExistence type="predicted"/>
<dbReference type="PANTHER" id="PTHR32122:SF1">
    <property type="entry name" value="TATA BOX-BINDING PROTEIN-ASSOCIATED FACTOR RNA POLYMERASE I SUBUNIT A"/>
    <property type="match status" value="1"/>
</dbReference>
<dbReference type="Gene3D" id="3.90.190.10">
    <property type="entry name" value="Protein tyrosine phosphatase superfamily"/>
    <property type="match status" value="1"/>
</dbReference>
<dbReference type="Bgee" id="ENSAMXG00000013438">
    <property type="expression patterns" value="Expressed in muscle tissue and 14 other cell types or tissues"/>
</dbReference>
<name>W5L1W7_ASTMX</name>
<reference evidence="3" key="2">
    <citation type="journal article" date="2014" name="Nat. Commun.">
        <title>The cavefish genome reveals candidate genes for eye loss.</title>
        <authorList>
            <person name="McGaugh S.E."/>
            <person name="Gross J.B."/>
            <person name="Aken B."/>
            <person name="Blin M."/>
            <person name="Borowsky R."/>
            <person name="Chalopin D."/>
            <person name="Hinaux H."/>
            <person name="Jeffery W.R."/>
            <person name="Keene A."/>
            <person name="Ma L."/>
            <person name="Minx P."/>
            <person name="Murphy D."/>
            <person name="O'Quin K.E."/>
            <person name="Retaux S."/>
            <person name="Rohner N."/>
            <person name="Searle S.M."/>
            <person name="Stahl B.A."/>
            <person name="Tabin C."/>
            <person name="Volff J.N."/>
            <person name="Yoshizawa M."/>
            <person name="Warren W.C."/>
        </authorList>
    </citation>
    <scope>NUCLEOTIDE SEQUENCE [LARGE SCALE GENOMIC DNA]</scope>
    <source>
        <strain evidence="3">female</strain>
    </source>
</reference>
<dbReference type="SUPFAM" id="SSF52799">
    <property type="entry name" value="(Phosphotyrosine protein) phosphatases II"/>
    <property type="match status" value="1"/>
</dbReference>
<dbReference type="AlphaFoldDB" id="W5L1W7"/>
<dbReference type="InterPro" id="IPR052669">
    <property type="entry name" value="SL1/TIF-IB_Component"/>
</dbReference>
<keyword evidence="3" id="KW-1185">Reference proteome</keyword>